<dbReference type="AlphaFoldDB" id="L9VYD8"/>
<proteinExistence type="predicted"/>
<gene>
    <name evidence="2" type="ORF">C496_07448</name>
</gene>
<reference evidence="2 3" key="1">
    <citation type="journal article" date="2014" name="PLoS Genet.">
        <title>Phylogenetically driven sequencing of extremely halophilic archaea reveals strategies for static and dynamic osmo-response.</title>
        <authorList>
            <person name="Becker E.A."/>
            <person name="Seitzer P.M."/>
            <person name="Tritt A."/>
            <person name="Larsen D."/>
            <person name="Krusor M."/>
            <person name="Yao A.I."/>
            <person name="Wu D."/>
            <person name="Madern D."/>
            <person name="Eisen J.A."/>
            <person name="Darling A.E."/>
            <person name="Facciotti M.T."/>
        </authorList>
    </citation>
    <scope>NUCLEOTIDE SEQUENCE [LARGE SCALE GENOMIC DNA]</scope>
    <source>
        <strain evidence="2 3">GA33</strain>
    </source>
</reference>
<comment type="caution">
    <text evidence="2">The sequence shown here is derived from an EMBL/GenBank/DDBJ whole genome shotgun (WGS) entry which is preliminary data.</text>
</comment>
<dbReference type="Proteomes" id="UP000011599">
    <property type="component" value="Unassembled WGS sequence"/>
</dbReference>
<keyword evidence="3" id="KW-1185">Reference proteome</keyword>
<protein>
    <submittedName>
        <fullName evidence="2">Uncharacterized protein</fullName>
    </submittedName>
</protein>
<evidence type="ECO:0000313" key="3">
    <source>
        <dbReference type="Proteomes" id="UP000011599"/>
    </source>
</evidence>
<evidence type="ECO:0000313" key="2">
    <source>
        <dbReference type="EMBL" id="ELY42215.1"/>
    </source>
</evidence>
<feature type="region of interest" description="Disordered" evidence="1">
    <location>
        <begin position="1"/>
        <end position="22"/>
    </location>
</feature>
<accession>L9VYD8</accession>
<dbReference type="EMBL" id="AOHW01000023">
    <property type="protein sequence ID" value="ELY42215.1"/>
    <property type="molecule type" value="Genomic_DNA"/>
</dbReference>
<name>L9VYD8_9EURY</name>
<sequence length="78" mass="8320">MLIRRARRSDRTGIGGRSPNVPPEVSAVVALEAPFNPTVEYASLEFGSGVGQTQRTVVSLAAVHETRLSGRDLCDVPT</sequence>
<organism evidence="2 3">
    <name type="scientific">Natronorubrum tibetense GA33</name>
    <dbReference type="NCBI Taxonomy" id="1114856"/>
    <lineage>
        <taxon>Archaea</taxon>
        <taxon>Methanobacteriati</taxon>
        <taxon>Methanobacteriota</taxon>
        <taxon>Stenosarchaea group</taxon>
        <taxon>Halobacteria</taxon>
        <taxon>Halobacteriales</taxon>
        <taxon>Natrialbaceae</taxon>
        <taxon>Natronorubrum</taxon>
    </lineage>
</organism>
<evidence type="ECO:0000256" key="1">
    <source>
        <dbReference type="SAM" id="MobiDB-lite"/>
    </source>
</evidence>